<dbReference type="Proteomes" id="UP000039324">
    <property type="component" value="Unassembled WGS sequence"/>
</dbReference>
<reference evidence="2 4" key="1">
    <citation type="submission" date="2015-02" db="EMBL/GenBank/DDBJ databases">
        <authorList>
            <person name="Chooi Y.-H."/>
        </authorList>
    </citation>
    <scope>NUCLEOTIDE SEQUENCE [LARGE SCALE GENOMIC DNA]</scope>
    <source>
        <strain evidence="2">E3</strain>
    </source>
</reference>
<evidence type="ECO:0000313" key="5">
    <source>
        <dbReference type="Proteomes" id="UP000290189"/>
    </source>
</evidence>
<dbReference type="AlphaFoldDB" id="A0A0G4J913"/>
<proteinExistence type="predicted"/>
<name>A0A0G4J913_PLABS</name>
<dbReference type="EMBL" id="CDSF01000155">
    <property type="protein sequence ID" value="CEP03934.1"/>
    <property type="molecule type" value="Genomic_DNA"/>
</dbReference>
<evidence type="ECO:0008006" key="6">
    <source>
        <dbReference type="Google" id="ProtNLM"/>
    </source>
</evidence>
<evidence type="ECO:0000256" key="1">
    <source>
        <dbReference type="SAM" id="Phobius"/>
    </source>
</evidence>
<feature type="transmembrane region" description="Helical" evidence="1">
    <location>
        <begin position="119"/>
        <end position="142"/>
    </location>
</feature>
<feature type="transmembrane region" description="Helical" evidence="1">
    <location>
        <begin position="24"/>
        <end position="46"/>
    </location>
</feature>
<evidence type="ECO:0000313" key="2">
    <source>
        <dbReference type="EMBL" id="CEP03934.1"/>
    </source>
</evidence>
<keyword evidence="4" id="KW-1185">Reference proteome</keyword>
<organism evidence="2 4">
    <name type="scientific">Plasmodiophora brassicae</name>
    <name type="common">Clubroot disease agent</name>
    <dbReference type="NCBI Taxonomy" id="37360"/>
    <lineage>
        <taxon>Eukaryota</taxon>
        <taxon>Sar</taxon>
        <taxon>Rhizaria</taxon>
        <taxon>Endomyxa</taxon>
        <taxon>Phytomyxea</taxon>
        <taxon>Plasmodiophorida</taxon>
        <taxon>Plasmodiophoridae</taxon>
        <taxon>Plasmodiophora</taxon>
    </lineage>
</organism>
<keyword evidence="1" id="KW-0812">Transmembrane</keyword>
<geneLocation type="mitochondrion" evidence="3"/>
<gene>
    <name evidence="2" type="ORF">PBRA_003541</name>
    <name evidence="3" type="ORF">PLBR_LOCUS7109</name>
</gene>
<keyword evidence="1" id="KW-0472">Membrane</keyword>
<feature type="transmembrane region" description="Helical" evidence="1">
    <location>
        <begin position="58"/>
        <end position="78"/>
    </location>
</feature>
<reference evidence="3 5" key="2">
    <citation type="submission" date="2018-03" db="EMBL/GenBank/DDBJ databases">
        <authorList>
            <person name="Fogelqvist J."/>
        </authorList>
    </citation>
    <scope>NUCLEOTIDE SEQUENCE [LARGE SCALE GENOMIC DNA]</scope>
</reference>
<dbReference type="Proteomes" id="UP000290189">
    <property type="component" value="Unassembled WGS sequence"/>
</dbReference>
<sequence length="184" mass="19607">MVQLSGLANAVSDIQWTRINQLRLAWTVTQGIAVALVISIGVAASKVGSDAPTAQFQLIWYCLTVLTWSAFSSIVLLVNVPWITMDPSIAFGALVASTAFLITVAVNACVIWATNVLASLTSVSVFSALLAVCLTVDLAGFLQFKDDLIGDTATMEAPNVIAAIPSPAMKRNKEYYDQRPAEQA</sequence>
<accession>A0A0G4J913</accession>
<evidence type="ECO:0000313" key="3">
    <source>
        <dbReference type="EMBL" id="SPQ99894.1"/>
    </source>
</evidence>
<protein>
    <recommendedName>
        <fullName evidence="6">MARVEL domain-containing protein</fullName>
    </recommendedName>
</protein>
<dbReference type="EMBL" id="OVEO01000012">
    <property type="protein sequence ID" value="SPQ99894.1"/>
    <property type="molecule type" value="Genomic_DNA"/>
</dbReference>
<feature type="transmembrane region" description="Helical" evidence="1">
    <location>
        <begin position="90"/>
        <end position="113"/>
    </location>
</feature>
<keyword evidence="3" id="KW-0496">Mitochondrion</keyword>
<evidence type="ECO:0000313" key="4">
    <source>
        <dbReference type="Proteomes" id="UP000039324"/>
    </source>
</evidence>
<keyword evidence="1" id="KW-1133">Transmembrane helix</keyword>